<dbReference type="InterPro" id="IPR011701">
    <property type="entry name" value="MFS"/>
</dbReference>
<evidence type="ECO:0000256" key="2">
    <source>
        <dbReference type="ARBA" id="ARBA00006523"/>
    </source>
</evidence>
<feature type="transmembrane region" description="Helical" evidence="9">
    <location>
        <begin position="371"/>
        <end position="392"/>
    </location>
</feature>
<gene>
    <name evidence="11" type="ORF">F6X38_10950</name>
</gene>
<dbReference type="PROSITE" id="PS50850">
    <property type="entry name" value="MFS"/>
    <property type="match status" value="1"/>
</dbReference>
<dbReference type="GO" id="GO:0005886">
    <property type="term" value="C:plasma membrane"/>
    <property type="evidence" value="ECO:0007669"/>
    <property type="project" value="UniProtKB-SubCell"/>
</dbReference>
<dbReference type="RefSeq" id="WP_150969848.1">
    <property type="nucleotide sequence ID" value="NZ_VZDO01000008.1"/>
</dbReference>
<feature type="domain" description="Major facilitator superfamily (MFS) profile" evidence="10">
    <location>
        <begin position="1"/>
        <end position="196"/>
    </location>
</feature>
<keyword evidence="5" id="KW-0762">Sugar transport</keyword>
<feature type="transmembrane region" description="Helical" evidence="9">
    <location>
        <begin position="220"/>
        <end position="236"/>
    </location>
</feature>
<keyword evidence="12" id="KW-1185">Reference proteome</keyword>
<proteinExistence type="inferred from homology"/>
<evidence type="ECO:0000259" key="10">
    <source>
        <dbReference type="PROSITE" id="PS50850"/>
    </source>
</evidence>
<feature type="transmembrane region" description="Helical" evidence="9">
    <location>
        <begin position="344"/>
        <end position="365"/>
    </location>
</feature>
<name>A0A7V7TWE3_9HYPH</name>
<dbReference type="AlphaFoldDB" id="A0A7V7TWE3"/>
<feature type="transmembrane region" description="Helical" evidence="9">
    <location>
        <begin position="284"/>
        <end position="304"/>
    </location>
</feature>
<dbReference type="Proteomes" id="UP000432089">
    <property type="component" value="Unassembled WGS sequence"/>
</dbReference>
<feature type="transmembrane region" description="Helical" evidence="9">
    <location>
        <begin position="310"/>
        <end position="332"/>
    </location>
</feature>
<evidence type="ECO:0000256" key="4">
    <source>
        <dbReference type="ARBA" id="ARBA00022475"/>
    </source>
</evidence>
<feature type="transmembrane region" description="Helical" evidence="9">
    <location>
        <begin position="147"/>
        <end position="165"/>
    </location>
</feature>
<accession>A0A7V7TWE3</accession>
<feature type="transmembrane region" description="Helical" evidence="9">
    <location>
        <begin position="80"/>
        <end position="98"/>
    </location>
</feature>
<comment type="caution">
    <text evidence="11">The sequence shown here is derived from an EMBL/GenBank/DDBJ whole genome shotgun (WGS) entry which is preliminary data.</text>
</comment>
<reference evidence="11 12" key="1">
    <citation type="submission" date="2019-09" db="EMBL/GenBank/DDBJ databases">
        <title>YIM 132180 draft genome.</title>
        <authorList>
            <person name="Zhang K."/>
        </authorList>
    </citation>
    <scope>NUCLEOTIDE SEQUENCE [LARGE SCALE GENOMIC DNA]</scope>
    <source>
        <strain evidence="11 12">YIM 132180</strain>
    </source>
</reference>
<dbReference type="PANTHER" id="PTHR23535">
    <property type="entry name" value="SUGAR EFFLUX TRANSPORTER A-RELATED"/>
    <property type="match status" value="1"/>
</dbReference>
<keyword evidence="6 9" id="KW-0812">Transmembrane</keyword>
<dbReference type="InterPro" id="IPR020846">
    <property type="entry name" value="MFS_dom"/>
</dbReference>
<sequence>MPSLSVAVRDPVIRASMLTIFCFGFSGAATGPYQSVIGVRELGLGNTHYATLLLLAATVNVCVSVTIGALADRIGRYRSLMLVVTLFGVTGYGTVFWLPSQASFVLAVLILLPVYNSTNALLFANVRSAANRMEGSDAGAANSAARAMISLAWVLVPGLTAFALAGQASMLPAYLLASAAAFLCVLLVLFLMPRERGEGSAAAVALADRLPFGAALSRPRLLRILAIAMICSMVHAHDQTLPLILTGQAGGKMTDIGVVVGIIAFLEVGLIFVWARVQSRVGNVAALTAGVAIYVAYLAMLSFASQRWQVYALALPAAVGAAALISLPITYLQDLIRERPGLGSSLISVNYFLSAGIFACVFAVGTRLAGYPGSVRTAVAMGLTGLALLLFLDGRTVLSRLRSAIAAPRHRSN</sequence>
<evidence type="ECO:0000256" key="5">
    <source>
        <dbReference type="ARBA" id="ARBA00022597"/>
    </source>
</evidence>
<protein>
    <submittedName>
        <fullName evidence="11">MFS transporter</fullName>
    </submittedName>
</protein>
<dbReference type="Gene3D" id="1.20.1250.20">
    <property type="entry name" value="MFS general substrate transporter like domains"/>
    <property type="match status" value="2"/>
</dbReference>
<feature type="transmembrane region" description="Helical" evidence="9">
    <location>
        <begin position="104"/>
        <end position="126"/>
    </location>
</feature>
<keyword evidence="8 9" id="KW-0472">Membrane</keyword>
<comment type="similarity">
    <text evidence="2">Belongs to the major facilitator superfamily. Set transporter family.</text>
</comment>
<evidence type="ECO:0000256" key="9">
    <source>
        <dbReference type="SAM" id="Phobius"/>
    </source>
</evidence>
<evidence type="ECO:0000256" key="6">
    <source>
        <dbReference type="ARBA" id="ARBA00022692"/>
    </source>
</evidence>
<evidence type="ECO:0000313" key="11">
    <source>
        <dbReference type="EMBL" id="KAB0679740.1"/>
    </source>
</evidence>
<dbReference type="InterPro" id="IPR036259">
    <property type="entry name" value="MFS_trans_sf"/>
</dbReference>
<keyword evidence="7 9" id="KW-1133">Transmembrane helix</keyword>
<evidence type="ECO:0000256" key="7">
    <source>
        <dbReference type="ARBA" id="ARBA00022989"/>
    </source>
</evidence>
<evidence type="ECO:0000256" key="3">
    <source>
        <dbReference type="ARBA" id="ARBA00022448"/>
    </source>
</evidence>
<evidence type="ECO:0000313" key="12">
    <source>
        <dbReference type="Proteomes" id="UP000432089"/>
    </source>
</evidence>
<dbReference type="PANTHER" id="PTHR23535:SF2">
    <property type="entry name" value="SUGAR EFFLUX TRANSPORTER A-RELATED"/>
    <property type="match status" value="1"/>
</dbReference>
<evidence type="ECO:0000256" key="1">
    <source>
        <dbReference type="ARBA" id="ARBA00004651"/>
    </source>
</evidence>
<dbReference type="GO" id="GO:0022857">
    <property type="term" value="F:transmembrane transporter activity"/>
    <property type="evidence" value="ECO:0007669"/>
    <property type="project" value="InterPro"/>
</dbReference>
<dbReference type="SUPFAM" id="SSF103473">
    <property type="entry name" value="MFS general substrate transporter"/>
    <property type="match status" value="1"/>
</dbReference>
<feature type="transmembrane region" description="Helical" evidence="9">
    <location>
        <begin position="256"/>
        <end position="277"/>
    </location>
</feature>
<organism evidence="11 12">
    <name type="scientific">Plantimonas leprariae</name>
    <dbReference type="NCBI Taxonomy" id="2615207"/>
    <lineage>
        <taxon>Bacteria</taxon>
        <taxon>Pseudomonadati</taxon>
        <taxon>Pseudomonadota</taxon>
        <taxon>Alphaproteobacteria</taxon>
        <taxon>Hyphomicrobiales</taxon>
        <taxon>Aurantimonadaceae</taxon>
        <taxon>Plantimonas</taxon>
    </lineage>
</organism>
<dbReference type="EMBL" id="VZDO01000008">
    <property type="protein sequence ID" value="KAB0679740.1"/>
    <property type="molecule type" value="Genomic_DNA"/>
</dbReference>
<feature type="transmembrane region" description="Helical" evidence="9">
    <location>
        <begin position="49"/>
        <end position="71"/>
    </location>
</feature>
<feature type="transmembrane region" description="Helical" evidence="9">
    <location>
        <begin position="171"/>
        <end position="192"/>
    </location>
</feature>
<comment type="subcellular location">
    <subcellularLocation>
        <location evidence="1">Cell membrane</location>
        <topology evidence="1">Multi-pass membrane protein</topology>
    </subcellularLocation>
</comment>
<keyword evidence="4" id="KW-1003">Cell membrane</keyword>
<feature type="transmembrane region" description="Helical" evidence="9">
    <location>
        <begin position="12"/>
        <end position="29"/>
    </location>
</feature>
<dbReference type="Pfam" id="PF07690">
    <property type="entry name" value="MFS_1"/>
    <property type="match status" value="1"/>
</dbReference>
<keyword evidence="3" id="KW-0813">Transport</keyword>
<evidence type="ECO:0000256" key="8">
    <source>
        <dbReference type="ARBA" id="ARBA00023136"/>
    </source>
</evidence>